<comment type="similarity">
    <text evidence="10">Belongs to the RBR family. RNF14 subfamily.</text>
</comment>
<evidence type="ECO:0000256" key="3">
    <source>
        <dbReference type="ARBA" id="ARBA00012251"/>
    </source>
</evidence>
<dbReference type="GO" id="GO:0061630">
    <property type="term" value="F:ubiquitin protein ligase activity"/>
    <property type="evidence" value="ECO:0007669"/>
    <property type="project" value="UniProtKB-EC"/>
</dbReference>
<dbReference type="AlphaFoldDB" id="A0A1B7N2B5"/>
<evidence type="ECO:0000256" key="11">
    <source>
        <dbReference type="PROSITE-ProRule" id="PRU00175"/>
    </source>
</evidence>
<dbReference type="InterPro" id="IPR016135">
    <property type="entry name" value="UBQ-conjugating_enzyme/RWD"/>
</dbReference>
<dbReference type="InterPro" id="IPR031127">
    <property type="entry name" value="E3_UB_ligase_RBR"/>
</dbReference>
<dbReference type="InterPro" id="IPR001841">
    <property type="entry name" value="Znf_RING"/>
</dbReference>
<comment type="pathway">
    <text evidence="2">Protein modification; protein ubiquitination.</text>
</comment>
<keyword evidence="5" id="KW-0479">Metal-binding</keyword>
<evidence type="ECO:0000256" key="6">
    <source>
        <dbReference type="ARBA" id="ARBA00022737"/>
    </source>
</evidence>
<dbReference type="PROSITE" id="PS50908">
    <property type="entry name" value="RWD"/>
    <property type="match status" value="1"/>
</dbReference>
<dbReference type="Gene3D" id="1.20.120.1750">
    <property type="match status" value="1"/>
</dbReference>
<dbReference type="PANTHER" id="PTHR11685">
    <property type="entry name" value="RBR FAMILY RING FINGER AND IBR DOMAIN-CONTAINING"/>
    <property type="match status" value="1"/>
</dbReference>
<comment type="catalytic activity">
    <reaction evidence="1">
        <text>[E2 ubiquitin-conjugating enzyme]-S-ubiquitinyl-L-cysteine + [acceptor protein]-L-lysine = [E2 ubiquitin-conjugating enzyme]-L-cysteine + [acceptor protein]-N(6)-ubiquitinyl-L-lysine.</text>
        <dbReference type="EC" id="2.3.2.31"/>
    </reaction>
</comment>
<evidence type="ECO:0000313" key="15">
    <source>
        <dbReference type="EMBL" id="OAX39008.1"/>
    </source>
</evidence>
<dbReference type="Gene3D" id="3.10.110.10">
    <property type="entry name" value="Ubiquitin Conjugating Enzyme"/>
    <property type="match status" value="1"/>
</dbReference>
<evidence type="ECO:0000259" key="14">
    <source>
        <dbReference type="PROSITE" id="PS51873"/>
    </source>
</evidence>
<evidence type="ECO:0000256" key="2">
    <source>
        <dbReference type="ARBA" id="ARBA00004906"/>
    </source>
</evidence>
<feature type="domain" description="RING-type" evidence="12">
    <location>
        <begin position="235"/>
        <end position="280"/>
    </location>
</feature>
<dbReference type="EC" id="2.3.2.31" evidence="3"/>
<keyword evidence="8" id="KW-0833">Ubl conjugation pathway</keyword>
<dbReference type="STRING" id="1314800.A0A1B7N2B5"/>
<dbReference type="Pfam" id="PF22191">
    <property type="entry name" value="IBR_1"/>
    <property type="match status" value="1"/>
</dbReference>
<dbReference type="PROSITE" id="PS51873">
    <property type="entry name" value="TRIAD"/>
    <property type="match status" value="1"/>
</dbReference>
<accession>A0A1B7N2B5</accession>
<keyword evidence="6" id="KW-0677">Repeat</keyword>
<dbReference type="Pfam" id="PF01485">
    <property type="entry name" value="IBR"/>
    <property type="match status" value="1"/>
</dbReference>
<evidence type="ECO:0000256" key="8">
    <source>
        <dbReference type="ARBA" id="ARBA00022786"/>
    </source>
</evidence>
<dbReference type="SMART" id="SM00647">
    <property type="entry name" value="IBR"/>
    <property type="match status" value="2"/>
</dbReference>
<evidence type="ECO:0000256" key="10">
    <source>
        <dbReference type="ARBA" id="ARBA00044508"/>
    </source>
</evidence>
<protein>
    <recommendedName>
        <fullName evidence="3">RBR-type E3 ubiquitin transferase</fullName>
        <ecNumber evidence="3">2.3.2.31</ecNumber>
    </recommendedName>
</protein>
<keyword evidence="4" id="KW-0808">Transferase</keyword>
<dbReference type="CDD" id="cd23820">
    <property type="entry name" value="RWD_RNF14"/>
    <property type="match status" value="1"/>
</dbReference>
<keyword evidence="9" id="KW-0862">Zinc</keyword>
<dbReference type="GO" id="GO:0008270">
    <property type="term" value="F:zinc ion binding"/>
    <property type="evidence" value="ECO:0007669"/>
    <property type="project" value="UniProtKB-KW"/>
</dbReference>
<evidence type="ECO:0000256" key="9">
    <source>
        <dbReference type="ARBA" id="ARBA00022833"/>
    </source>
</evidence>
<dbReference type="Gene3D" id="3.30.40.10">
    <property type="entry name" value="Zinc/RING finger domain, C3HC4 (zinc finger)"/>
    <property type="match status" value="1"/>
</dbReference>
<dbReference type="FunCoup" id="A0A1B7N2B5">
    <property type="interactions" value="127"/>
</dbReference>
<dbReference type="CDD" id="cd20341">
    <property type="entry name" value="BRcat_RBR_RNF14"/>
    <property type="match status" value="1"/>
</dbReference>
<dbReference type="InterPro" id="IPR017907">
    <property type="entry name" value="Znf_RING_CS"/>
</dbReference>
<sequence length="508" mass="57041">MFLPDAMSSLVAPFENIPHVYDLCTHESNGQEECAMMQEEEWEVLKSIYPDICISNDAGPSGRTIKLEIPVELSPAQTVTIVPSQLNTYQQQSASHQSHTHAVCPTTTNPLTALPPFLLALILPPQYPLHAPPRITALASTHAWFPSSKIRDLHALLAGMWTSDSHGILYSWVEFLHSGDVLDSLNLSSSTRKNQSASTITITIVNQSPSTLLPLLESYDARAQDATFAETSYPCAICLSPYKGRHCVRLACAHVFCRSCLLDFWGSCIAEGDIGRVGCPDPACVKAGHEAGEDDVVRVVQEEEMRRWKWLRTKRALERDPGMIHCPVVFCQTPVPSPKLSEEEDESGWARLRTCPACENSFCALCRRTWHGPISECPIRVTDAFVLEYLTLPEGDVRRAEIERRWGRANVRRLVEKHEDERKNREWMEKSTMGCPGCGVHVEKSVGCNHMTCAKCKQHFCYRCGEKLSPTEPYKHFNTPGLGCFSKLFDYVPGENEMEWQEIEFGDI</sequence>
<reference evidence="15 16" key="1">
    <citation type="submission" date="2016-06" db="EMBL/GenBank/DDBJ databases">
        <title>Comparative genomics of the ectomycorrhizal sister species Rhizopogon vinicolor and Rhizopogon vesiculosus (Basidiomycota: Boletales) reveals a divergence of the mating type B locus.</title>
        <authorList>
            <consortium name="DOE Joint Genome Institute"/>
            <person name="Mujic A.B."/>
            <person name="Kuo A."/>
            <person name="Tritt A."/>
            <person name="Lipzen A."/>
            <person name="Chen C."/>
            <person name="Johnson J."/>
            <person name="Sharma A."/>
            <person name="Barry K."/>
            <person name="Grigoriev I.V."/>
            <person name="Spatafora J.W."/>
        </authorList>
    </citation>
    <scope>NUCLEOTIDE SEQUENCE [LARGE SCALE GENOMIC DNA]</scope>
    <source>
        <strain evidence="15 16">AM-OR11-026</strain>
    </source>
</reference>
<keyword evidence="7 11" id="KW-0863">Zinc-finger</keyword>
<dbReference type="InParanoid" id="A0A1B7N2B5"/>
<evidence type="ECO:0000259" key="12">
    <source>
        <dbReference type="PROSITE" id="PS50089"/>
    </source>
</evidence>
<dbReference type="InterPro" id="IPR002867">
    <property type="entry name" value="IBR_dom"/>
</dbReference>
<keyword evidence="16" id="KW-1185">Reference proteome</keyword>
<dbReference type="SUPFAM" id="SSF57850">
    <property type="entry name" value="RING/U-box"/>
    <property type="match status" value="3"/>
</dbReference>
<dbReference type="Pfam" id="PF05773">
    <property type="entry name" value="RWD"/>
    <property type="match status" value="1"/>
</dbReference>
<dbReference type="PROSITE" id="PS50089">
    <property type="entry name" value="ZF_RING_2"/>
    <property type="match status" value="1"/>
</dbReference>
<dbReference type="OrthoDB" id="1431934at2759"/>
<evidence type="ECO:0000256" key="1">
    <source>
        <dbReference type="ARBA" id="ARBA00001798"/>
    </source>
</evidence>
<organism evidence="15 16">
    <name type="scientific">Rhizopogon vinicolor AM-OR11-026</name>
    <dbReference type="NCBI Taxonomy" id="1314800"/>
    <lineage>
        <taxon>Eukaryota</taxon>
        <taxon>Fungi</taxon>
        <taxon>Dikarya</taxon>
        <taxon>Basidiomycota</taxon>
        <taxon>Agaricomycotina</taxon>
        <taxon>Agaricomycetes</taxon>
        <taxon>Agaricomycetidae</taxon>
        <taxon>Boletales</taxon>
        <taxon>Suillineae</taxon>
        <taxon>Rhizopogonaceae</taxon>
        <taxon>Rhizopogon</taxon>
    </lineage>
</organism>
<dbReference type="CDD" id="cd20354">
    <property type="entry name" value="Rcat_RBR_RNF14"/>
    <property type="match status" value="1"/>
</dbReference>
<feature type="domain" description="RWD" evidence="13">
    <location>
        <begin position="40"/>
        <end position="183"/>
    </location>
</feature>
<dbReference type="Proteomes" id="UP000092154">
    <property type="component" value="Unassembled WGS sequence"/>
</dbReference>
<dbReference type="InterPro" id="IPR013083">
    <property type="entry name" value="Znf_RING/FYVE/PHD"/>
</dbReference>
<dbReference type="InterPro" id="IPR006575">
    <property type="entry name" value="RWD_dom"/>
</dbReference>
<evidence type="ECO:0000256" key="7">
    <source>
        <dbReference type="ARBA" id="ARBA00022771"/>
    </source>
</evidence>
<proteinExistence type="inferred from homology"/>
<evidence type="ECO:0000256" key="5">
    <source>
        <dbReference type="ARBA" id="ARBA00022723"/>
    </source>
</evidence>
<dbReference type="PROSITE" id="PS00518">
    <property type="entry name" value="ZF_RING_1"/>
    <property type="match status" value="1"/>
</dbReference>
<dbReference type="EMBL" id="KV448267">
    <property type="protein sequence ID" value="OAX39008.1"/>
    <property type="molecule type" value="Genomic_DNA"/>
</dbReference>
<dbReference type="SUPFAM" id="SSF54495">
    <property type="entry name" value="UBC-like"/>
    <property type="match status" value="1"/>
</dbReference>
<evidence type="ECO:0000256" key="4">
    <source>
        <dbReference type="ARBA" id="ARBA00022679"/>
    </source>
</evidence>
<dbReference type="GO" id="GO:0016567">
    <property type="term" value="P:protein ubiquitination"/>
    <property type="evidence" value="ECO:0007669"/>
    <property type="project" value="InterPro"/>
</dbReference>
<dbReference type="CDD" id="cd23134">
    <property type="entry name" value="RING-HC_ITT1-like"/>
    <property type="match status" value="1"/>
</dbReference>
<name>A0A1B7N2B5_9AGAM</name>
<dbReference type="InterPro" id="IPR047548">
    <property type="entry name" value="Rcat_RBR_RNF14"/>
</dbReference>
<gene>
    <name evidence="15" type="ORF">K503DRAFT_740288</name>
</gene>
<evidence type="ECO:0000259" key="13">
    <source>
        <dbReference type="PROSITE" id="PS50908"/>
    </source>
</evidence>
<evidence type="ECO:0000313" key="16">
    <source>
        <dbReference type="Proteomes" id="UP000092154"/>
    </source>
</evidence>
<feature type="domain" description="RING-type" evidence="14">
    <location>
        <begin position="231"/>
        <end position="488"/>
    </location>
</feature>
<dbReference type="InterPro" id="IPR044066">
    <property type="entry name" value="TRIAD_supradom"/>
</dbReference>